<dbReference type="Gene3D" id="3.40.50.880">
    <property type="match status" value="1"/>
</dbReference>
<protein>
    <submittedName>
        <fullName evidence="2">Membrane protein</fullName>
    </submittedName>
</protein>
<dbReference type="Proteomes" id="UP000033411">
    <property type="component" value="Unassembled WGS sequence"/>
</dbReference>
<dbReference type="EMBL" id="LANJ01000016">
    <property type="protein sequence ID" value="KKC37988.1"/>
    <property type="molecule type" value="Genomic_DNA"/>
</dbReference>
<dbReference type="STRING" id="1293439.WH87_10110"/>
<dbReference type="PANTHER" id="PTHR37947:SF1">
    <property type="entry name" value="BLL2462 PROTEIN"/>
    <property type="match status" value="1"/>
</dbReference>
<sequence>MKPILLAGETFAVTSFAAKGGDVGSSWEIRNGARPFIAALNQSGIEVEQLGGERCEAEFPFSAAELDRYSVVVLSDIGASSLLITPETRKGNPGVNRLNVLRDWVQGGGGLIMAGGYCSFQGMDGSARFHRTAVEECLPVECLPYADGIEAPEGLTAEVTDPDHAIVAGLPANWPPVLGMNITVPRHAPGGRYIARVHHRNQIHPLLAARTVGSGRSIAWMTDIGPHWLSSDFLSWPHYADLMVRMVRWAAHEL</sequence>
<comment type="caution">
    <text evidence="2">The sequence shown here is derived from an EMBL/GenBank/DDBJ whole genome shotgun (WGS) entry which is preliminary data.</text>
</comment>
<dbReference type="PANTHER" id="PTHR37947">
    <property type="entry name" value="BLL2462 PROTEIN"/>
    <property type="match status" value="1"/>
</dbReference>
<proteinExistence type="predicted"/>
<reference evidence="2 3" key="1">
    <citation type="submission" date="2015-03" db="EMBL/GenBank/DDBJ databases">
        <authorList>
            <person name="Lepp D."/>
            <person name="Hassan Y.I."/>
            <person name="Li X.-Z."/>
            <person name="Zhou T."/>
        </authorList>
    </citation>
    <scope>NUCLEOTIDE SEQUENCE [LARGE SCALE GENOMIC DNA]</scope>
    <source>
        <strain evidence="2 3">E84</strain>
    </source>
</reference>
<dbReference type="InterPro" id="IPR029062">
    <property type="entry name" value="Class_I_gatase-like"/>
</dbReference>
<gene>
    <name evidence="2" type="ORF">WH87_10110</name>
</gene>
<evidence type="ECO:0000259" key="1">
    <source>
        <dbReference type="Pfam" id="PF07090"/>
    </source>
</evidence>
<feature type="domain" description="Putative glutamine amidotransferase" evidence="1">
    <location>
        <begin position="4"/>
        <end position="250"/>
    </location>
</feature>
<dbReference type="InterPro" id="IPR010768">
    <property type="entry name" value="GATase1-like"/>
</dbReference>
<dbReference type="PATRIC" id="fig|1293439.3.peg.1605"/>
<evidence type="ECO:0000313" key="2">
    <source>
        <dbReference type="EMBL" id="KKC37988.1"/>
    </source>
</evidence>
<organism evidence="2 3">
    <name type="scientific">Devosia epidermidihirudinis</name>
    <dbReference type="NCBI Taxonomy" id="1293439"/>
    <lineage>
        <taxon>Bacteria</taxon>
        <taxon>Pseudomonadati</taxon>
        <taxon>Pseudomonadota</taxon>
        <taxon>Alphaproteobacteria</taxon>
        <taxon>Hyphomicrobiales</taxon>
        <taxon>Devosiaceae</taxon>
        <taxon>Devosia</taxon>
    </lineage>
</organism>
<dbReference type="AlphaFoldDB" id="A0A0F5QB85"/>
<keyword evidence="3" id="KW-1185">Reference proteome</keyword>
<dbReference type="Pfam" id="PF07090">
    <property type="entry name" value="GATase1_like"/>
    <property type="match status" value="1"/>
</dbReference>
<dbReference type="RefSeq" id="WP_046139254.1">
    <property type="nucleotide sequence ID" value="NZ_LANJ01000016.1"/>
</dbReference>
<dbReference type="OrthoDB" id="9781333at2"/>
<dbReference type="SUPFAM" id="SSF52317">
    <property type="entry name" value="Class I glutamine amidotransferase-like"/>
    <property type="match status" value="1"/>
</dbReference>
<evidence type="ECO:0000313" key="3">
    <source>
        <dbReference type="Proteomes" id="UP000033411"/>
    </source>
</evidence>
<accession>A0A0F5QB85</accession>
<name>A0A0F5QB85_9HYPH</name>